<feature type="signal peptide" evidence="1">
    <location>
        <begin position="1"/>
        <end position="20"/>
    </location>
</feature>
<keyword evidence="1" id="KW-0732">Signal</keyword>
<dbReference type="AlphaFoldDB" id="A0A943D9Z6"/>
<proteinExistence type="predicted"/>
<dbReference type="Pfam" id="PF14903">
    <property type="entry name" value="WG_beta_rep"/>
    <property type="match status" value="1"/>
</dbReference>
<comment type="caution">
    <text evidence="2">The sequence shown here is derived from an EMBL/GenBank/DDBJ whole genome shotgun (WGS) entry which is preliminary data.</text>
</comment>
<protein>
    <submittedName>
        <fullName evidence="2">WG repeat-containing protein</fullName>
    </submittedName>
</protein>
<organism evidence="2 3">
    <name type="scientific">Subdoligranulum variabile</name>
    <dbReference type="NCBI Taxonomy" id="214851"/>
    <lineage>
        <taxon>Bacteria</taxon>
        <taxon>Bacillati</taxon>
        <taxon>Bacillota</taxon>
        <taxon>Clostridia</taxon>
        <taxon>Eubacteriales</taxon>
        <taxon>Oscillospiraceae</taxon>
        <taxon>Subdoligranulum</taxon>
    </lineage>
</organism>
<name>A0A943D9Z6_9FIRM</name>
<gene>
    <name evidence="2" type="ORF">KHY36_00680</name>
</gene>
<evidence type="ECO:0000313" key="3">
    <source>
        <dbReference type="Proteomes" id="UP000759273"/>
    </source>
</evidence>
<dbReference type="Proteomes" id="UP000759273">
    <property type="component" value="Unassembled WGS sequence"/>
</dbReference>
<dbReference type="Gene3D" id="2.30.30.40">
    <property type="entry name" value="SH3 Domains"/>
    <property type="match status" value="1"/>
</dbReference>
<dbReference type="PROSITE" id="PS51257">
    <property type="entry name" value="PROKAR_LIPOPROTEIN"/>
    <property type="match status" value="1"/>
</dbReference>
<evidence type="ECO:0000256" key="1">
    <source>
        <dbReference type="SAM" id="SignalP"/>
    </source>
</evidence>
<accession>A0A943D9Z6</accession>
<dbReference type="EMBL" id="JAGZGG010000001">
    <property type="protein sequence ID" value="MBS5331029.1"/>
    <property type="molecule type" value="Genomic_DNA"/>
</dbReference>
<reference evidence="2" key="1">
    <citation type="submission" date="2021-02" db="EMBL/GenBank/DDBJ databases">
        <title>Infant gut strain persistence is associated with maternal origin, phylogeny, and functional potential including surface adhesion and iron acquisition.</title>
        <authorList>
            <person name="Lou Y.C."/>
        </authorList>
    </citation>
    <scope>NUCLEOTIDE SEQUENCE</scope>
    <source>
        <strain evidence="2">L3_101_000M1_dasL3_101_000M1_concoct_87</strain>
    </source>
</reference>
<evidence type="ECO:0000313" key="2">
    <source>
        <dbReference type="EMBL" id="MBS5331029.1"/>
    </source>
</evidence>
<feature type="chain" id="PRO_5038558194" evidence="1">
    <location>
        <begin position="21"/>
        <end position="452"/>
    </location>
</feature>
<dbReference type="InterPro" id="IPR032774">
    <property type="entry name" value="WG_beta_rep"/>
</dbReference>
<dbReference type="SUPFAM" id="SSF69360">
    <property type="entry name" value="Cell wall binding repeat"/>
    <property type="match status" value="1"/>
</dbReference>
<sequence length="452" mass="49100">MKKVLSPLLSALLLAGCAAGTDVPTVQPTAAPETPDTAHSLETAETAGAAAAPQGLIPTDAPVLDYDDIRLIAYVREFQTYPDTDYYTMCRDGKWGLMRSDGTEVLPCRAPYPLFECGWNAHHWHGYTDGMTWEEIEPLQEQLNAQLKETGDGVLCDAHDGGGYRMFVYLQDASVYVYAGSIGPGEFAAPTDEALCLYSGRADGIVPTVSGTTTHESDDWYNFVSDGVYVYRDKNGTAANSCTYSAADFFFDAPLAPAQRDGLWVYLDTTGREATGLCYDAVYDFDIYSDTPPTAARAAPLLNGYAVVCRDGQFGLLDGSGAEFVPCTYDGLVWDGGAAWVKQNDGWHEYTIPGVAKPDPLDTLSGNIVAPDTRPTRTDTVYFRADADSSNRLNLRTGPGTEYDIIDRISSSTLRVYGYASAAPGWALVRYDPLYGMPHFGWVSTSYLLPAE</sequence>